<dbReference type="EMBL" id="JAAGAX010000006">
    <property type="protein sequence ID" value="KAF2310456.1"/>
    <property type="molecule type" value="Genomic_DNA"/>
</dbReference>
<proteinExistence type="predicted"/>
<protein>
    <submittedName>
        <fullName evidence="1">Uncharacterized protein</fullName>
    </submittedName>
</protein>
<sequence>MLVGVFNLSETIDIIGCDSPEKMPRASSDMLVEAASCTCFFDFRPLTSKDDSMMKFVGKIHVMLQAEGLKAQQKAQQKLRHILALYFDRLSVDELAHVDSLIALLLQTALSNSDRAHLRTLYTDLAHLLKSYQGVTFEDSSLEQPLKEFQDCKVEAEQVEAAIIANSDTVGQVPNRLQSPLHALSDLSVHDKNSRTAYLS</sequence>
<gene>
    <name evidence="1" type="ORF">GH714_010865</name>
</gene>
<accession>A0A6A6MDZ5</accession>
<reference evidence="1 2" key="1">
    <citation type="journal article" date="2020" name="Mol. Plant">
        <title>The Chromosome-Based Rubber Tree Genome Provides New Insights into Spurge Genome Evolution and Rubber Biosynthesis.</title>
        <authorList>
            <person name="Liu J."/>
            <person name="Shi C."/>
            <person name="Shi C.C."/>
            <person name="Li W."/>
            <person name="Zhang Q.J."/>
            <person name="Zhang Y."/>
            <person name="Li K."/>
            <person name="Lu H.F."/>
            <person name="Shi C."/>
            <person name="Zhu S.T."/>
            <person name="Xiao Z.Y."/>
            <person name="Nan H."/>
            <person name="Yue Y."/>
            <person name="Zhu X.G."/>
            <person name="Wu Y."/>
            <person name="Hong X.N."/>
            <person name="Fan G.Y."/>
            <person name="Tong Y."/>
            <person name="Zhang D."/>
            <person name="Mao C.L."/>
            <person name="Liu Y.L."/>
            <person name="Hao S.J."/>
            <person name="Liu W.Q."/>
            <person name="Lv M.Q."/>
            <person name="Zhang H.B."/>
            <person name="Liu Y."/>
            <person name="Hu-Tang G.R."/>
            <person name="Wang J.P."/>
            <person name="Wang J.H."/>
            <person name="Sun Y.H."/>
            <person name="Ni S.B."/>
            <person name="Chen W.B."/>
            <person name="Zhang X.C."/>
            <person name="Jiao Y.N."/>
            <person name="Eichler E.E."/>
            <person name="Li G.H."/>
            <person name="Liu X."/>
            <person name="Gao L.Z."/>
        </authorList>
    </citation>
    <scope>NUCLEOTIDE SEQUENCE [LARGE SCALE GENOMIC DNA]</scope>
    <source>
        <strain evidence="2">cv. GT1</strain>
        <tissue evidence="1">Leaf</tissue>
    </source>
</reference>
<dbReference type="AlphaFoldDB" id="A0A6A6MDZ5"/>
<keyword evidence="2" id="KW-1185">Reference proteome</keyword>
<evidence type="ECO:0000313" key="1">
    <source>
        <dbReference type="EMBL" id="KAF2310456.1"/>
    </source>
</evidence>
<dbReference type="Proteomes" id="UP000467840">
    <property type="component" value="Chromosome 14"/>
</dbReference>
<name>A0A6A6MDZ5_HEVBR</name>
<organism evidence="1 2">
    <name type="scientific">Hevea brasiliensis</name>
    <name type="common">Para rubber tree</name>
    <name type="synonym">Siphonia brasiliensis</name>
    <dbReference type="NCBI Taxonomy" id="3981"/>
    <lineage>
        <taxon>Eukaryota</taxon>
        <taxon>Viridiplantae</taxon>
        <taxon>Streptophyta</taxon>
        <taxon>Embryophyta</taxon>
        <taxon>Tracheophyta</taxon>
        <taxon>Spermatophyta</taxon>
        <taxon>Magnoliopsida</taxon>
        <taxon>eudicotyledons</taxon>
        <taxon>Gunneridae</taxon>
        <taxon>Pentapetalae</taxon>
        <taxon>rosids</taxon>
        <taxon>fabids</taxon>
        <taxon>Malpighiales</taxon>
        <taxon>Euphorbiaceae</taxon>
        <taxon>Crotonoideae</taxon>
        <taxon>Micrandreae</taxon>
        <taxon>Hevea</taxon>
    </lineage>
</organism>
<evidence type="ECO:0000313" key="2">
    <source>
        <dbReference type="Proteomes" id="UP000467840"/>
    </source>
</evidence>
<comment type="caution">
    <text evidence="1">The sequence shown here is derived from an EMBL/GenBank/DDBJ whole genome shotgun (WGS) entry which is preliminary data.</text>
</comment>